<proteinExistence type="predicted"/>
<dbReference type="Proteomes" id="UP000708208">
    <property type="component" value="Unassembled WGS sequence"/>
</dbReference>
<evidence type="ECO:0000313" key="3">
    <source>
        <dbReference type="Proteomes" id="UP000708208"/>
    </source>
</evidence>
<gene>
    <name evidence="2" type="ORF">AFUS01_LOCUS16039</name>
</gene>
<sequence>MGCFNPKFWSKLIGYVELIINAGSTIFFAHYLLKFVQGGEEAVIEESKEIEAVEQYYYLGYGFIISVLATLVVISVLGFVMAIVLLRGAYKREYQKLNVWMIYCIIAAGITFLILITCGGYIWTLVTRSFLFLVVRGAMIWSVYVDMKELEGELKTDDKAAFAKKTADTAI</sequence>
<dbReference type="AlphaFoldDB" id="A0A8J2JXH7"/>
<feature type="transmembrane region" description="Helical" evidence="1">
    <location>
        <begin position="129"/>
        <end position="145"/>
    </location>
</feature>
<accession>A0A8J2JXH7</accession>
<keyword evidence="1" id="KW-0472">Membrane</keyword>
<dbReference type="EMBL" id="CAJVCH010145002">
    <property type="protein sequence ID" value="CAG7727184.1"/>
    <property type="molecule type" value="Genomic_DNA"/>
</dbReference>
<keyword evidence="3" id="KW-1185">Reference proteome</keyword>
<name>A0A8J2JXH7_9HEXA</name>
<evidence type="ECO:0000256" key="1">
    <source>
        <dbReference type="SAM" id="Phobius"/>
    </source>
</evidence>
<reference evidence="2" key="1">
    <citation type="submission" date="2021-06" db="EMBL/GenBank/DDBJ databases">
        <authorList>
            <person name="Hodson N. C."/>
            <person name="Mongue J. A."/>
            <person name="Jaron S. K."/>
        </authorList>
    </citation>
    <scope>NUCLEOTIDE SEQUENCE</scope>
</reference>
<feature type="transmembrane region" description="Helical" evidence="1">
    <location>
        <begin position="98"/>
        <end position="123"/>
    </location>
</feature>
<organism evidence="2 3">
    <name type="scientific">Allacma fusca</name>
    <dbReference type="NCBI Taxonomy" id="39272"/>
    <lineage>
        <taxon>Eukaryota</taxon>
        <taxon>Metazoa</taxon>
        <taxon>Ecdysozoa</taxon>
        <taxon>Arthropoda</taxon>
        <taxon>Hexapoda</taxon>
        <taxon>Collembola</taxon>
        <taxon>Symphypleona</taxon>
        <taxon>Sminthuridae</taxon>
        <taxon>Allacma</taxon>
    </lineage>
</organism>
<feature type="transmembrane region" description="Helical" evidence="1">
    <location>
        <begin position="58"/>
        <end position="86"/>
    </location>
</feature>
<keyword evidence="1" id="KW-0812">Transmembrane</keyword>
<protein>
    <submittedName>
        <fullName evidence="2">Uncharacterized protein</fullName>
    </submittedName>
</protein>
<keyword evidence="1" id="KW-1133">Transmembrane helix</keyword>
<evidence type="ECO:0000313" key="2">
    <source>
        <dbReference type="EMBL" id="CAG7727184.1"/>
    </source>
</evidence>
<comment type="caution">
    <text evidence="2">The sequence shown here is derived from an EMBL/GenBank/DDBJ whole genome shotgun (WGS) entry which is preliminary data.</text>
</comment>
<feature type="transmembrane region" description="Helical" evidence="1">
    <location>
        <begin position="12"/>
        <end position="33"/>
    </location>
</feature>